<dbReference type="RefSeq" id="XP_037213044.1">
    <property type="nucleotide sequence ID" value="XM_037370452.1"/>
</dbReference>
<feature type="compositionally biased region" description="Polar residues" evidence="5">
    <location>
        <begin position="326"/>
        <end position="339"/>
    </location>
</feature>
<feature type="compositionally biased region" description="Polar residues" evidence="5">
    <location>
        <begin position="300"/>
        <end position="312"/>
    </location>
</feature>
<evidence type="ECO:0000256" key="4">
    <source>
        <dbReference type="ARBA" id="ARBA00023136"/>
    </source>
</evidence>
<evidence type="ECO:0000256" key="6">
    <source>
        <dbReference type="SAM" id="Phobius"/>
    </source>
</evidence>
<dbReference type="GO" id="GO:0071944">
    <property type="term" value="C:cell periphery"/>
    <property type="evidence" value="ECO:0007669"/>
    <property type="project" value="UniProtKB-ARBA"/>
</dbReference>
<dbReference type="EMBL" id="JACAZF010000018">
    <property type="protein sequence ID" value="KAF7288892.1"/>
    <property type="molecule type" value="Genomic_DNA"/>
</dbReference>
<feature type="region of interest" description="Disordered" evidence="5">
    <location>
        <begin position="261"/>
        <end position="346"/>
    </location>
</feature>
<dbReference type="Gene3D" id="2.60.120.260">
    <property type="entry name" value="Galactose-binding domain-like"/>
    <property type="match status" value="2"/>
</dbReference>
<evidence type="ECO:0008006" key="9">
    <source>
        <dbReference type="Google" id="ProtNLM"/>
    </source>
</evidence>
<comment type="caution">
    <text evidence="7">The sequence shown here is derived from an EMBL/GenBank/DDBJ whole genome shotgun (WGS) entry which is preliminary data.</text>
</comment>
<dbReference type="GO" id="GO:0016020">
    <property type="term" value="C:membrane"/>
    <property type="evidence" value="ECO:0007669"/>
    <property type="project" value="UniProtKB-SubCell"/>
</dbReference>
<feature type="compositionally biased region" description="Polar residues" evidence="5">
    <location>
        <begin position="215"/>
        <end position="238"/>
    </location>
</feature>
<keyword evidence="8" id="KW-1185">Reference proteome</keyword>
<dbReference type="OrthoDB" id="3265734at2759"/>
<accession>A0A8H6RXW2</accession>
<protein>
    <recommendedName>
        <fullName evidence="9">Transmembrane protein</fullName>
    </recommendedName>
</protein>
<name>A0A8H6RXW2_9AGAR</name>
<keyword evidence="2 6" id="KW-0812">Transmembrane</keyword>
<evidence type="ECO:0000313" key="7">
    <source>
        <dbReference type="EMBL" id="KAF7288892.1"/>
    </source>
</evidence>
<evidence type="ECO:0000313" key="8">
    <source>
        <dbReference type="Proteomes" id="UP000636479"/>
    </source>
</evidence>
<keyword evidence="4 6" id="KW-0472">Membrane</keyword>
<feature type="transmembrane region" description="Helical" evidence="6">
    <location>
        <begin position="400"/>
        <end position="423"/>
    </location>
</feature>
<sequence>MTSVIVDDRDSLISYSPSWKQDSSSLEFGGTTSMPPNQNAKAVFTFTGTEVSVYGSITGNPSHQTTLAVNIDGATNQLYLPTVAPGNIMHHQRIFSYSNLPAGQHTLTITNTDAIISTFLLDYITYTAPSRGSGQSVMIDDADWGKVSFSGTWGQDNNFDYFLQTSHHTSTRGEWVEVKYNFLDGDTLSLRGPLRGDSQSPLAATVSIDGGSPVSIPSKNAPSPGSTSYNNNLYTSPSLRGGQHTFRFTYSGGTALGVDYFLVQGGNSPPDDSHQPNPPPPPPPPPPTKPGDPGSSSTPNGPGTNPSGSSALPNGPASSGAALANPSGSLTGPTRSNGPLPSLGGAVITDSNGNVFSALGPVQTGTGSGKSGSDGSSSVGPGLSGSANPQNAASQHGPNLGLIIGIVCGVVGLLLLLLGVFCLRRRAQARRRKRIDSAFSFYTPQPASRSVSGTVPATMMANTVPPTPHSGTQMIMTVPDAGPVSATYQGHYTDYAGQAIDTQPTIHTNMANSYVVAGPTSNSTPITTTLDTNANLAVPPNYRSLVRDSQATLTNVPGVVVGAPAAAAAYGDEKVDEWEEDTRGGHSPVDGYGYGSGKIYEDEGINIRNSQYVSDDEWDRPDFKP</sequence>
<comment type="subcellular location">
    <subcellularLocation>
        <location evidence="1">Membrane</location>
        <topology evidence="1">Single-pass membrane protein</topology>
    </subcellularLocation>
</comment>
<dbReference type="PANTHER" id="PTHR15549">
    <property type="entry name" value="PAIRED IMMUNOGLOBULIN-LIKE TYPE 2 RECEPTOR"/>
    <property type="match status" value="1"/>
</dbReference>
<feature type="region of interest" description="Disordered" evidence="5">
    <location>
        <begin position="358"/>
        <end position="393"/>
    </location>
</feature>
<feature type="compositionally biased region" description="Low complexity" evidence="5">
    <location>
        <begin position="373"/>
        <end position="386"/>
    </location>
</feature>
<feature type="compositionally biased region" description="Pro residues" evidence="5">
    <location>
        <begin position="276"/>
        <end position="290"/>
    </location>
</feature>
<evidence type="ECO:0000256" key="3">
    <source>
        <dbReference type="ARBA" id="ARBA00022989"/>
    </source>
</evidence>
<dbReference type="PANTHER" id="PTHR15549:SF26">
    <property type="entry name" value="AXIAL BUDDING PATTERN PROTEIN 2-RELATED"/>
    <property type="match status" value="1"/>
</dbReference>
<organism evidence="7 8">
    <name type="scientific">Mycena indigotica</name>
    <dbReference type="NCBI Taxonomy" id="2126181"/>
    <lineage>
        <taxon>Eukaryota</taxon>
        <taxon>Fungi</taxon>
        <taxon>Dikarya</taxon>
        <taxon>Basidiomycota</taxon>
        <taxon>Agaricomycotina</taxon>
        <taxon>Agaricomycetes</taxon>
        <taxon>Agaricomycetidae</taxon>
        <taxon>Agaricales</taxon>
        <taxon>Marasmiineae</taxon>
        <taxon>Mycenaceae</taxon>
        <taxon>Mycena</taxon>
    </lineage>
</organism>
<dbReference type="Proteomes" id="UP000636479">
    <property type="component" value="Unassembled WGS sequence"/>
</dbReference>
<dbReference type="AlphaFoldDB" id="A0A8H6RXW2"/>
<evidence type="ECO:0000256" key="5">
    <source>
        <dbReference type="SAM" id="MobiDB-lite"/>
    </source>
</evidence>
<reference evidence="7" key="1">
    <citation type="submission" date="2020-05" db="EMBL/GenBank/DDBJ databases">
        <title>Mycena genomes resolve the evolution of fungal bioluminescence.</title>
        <authorList>
            <person name="Tsai I.J."/>
        </authorList>
    </citation>
    <scope>NUCLEOTIDE SEQUENCE</scope>
    <source>
        <strain evidence="7">171206Taipei</strain>
    </source>
</reference>
<evidence type="ECO:0000256" key="2">
    <source>
        <dbReference type="ARBA" id="ARBA00022692"/>
    </source>
</evidence>
<dbReference type="InterPro" id="IPR051694">
    <property type="entry name" value="Immunoregulatory_rcpt-like"/>
</dbReference>
<gene>
    <name evidence="7" type="ORF">MIND_01405200</name>
</gene>
<evidence type="ECO:0000256" key="1">
    <source>
        <dbReference type="ARBA" id="ARBA00004167"/>
    </source>
</evidence>
<proteinExistence type="predicted"/>
<keyword evidence="3 6" id="KW-1133">Transmembrane helix</keyword>
<feature type="region of interest" description="Disordered" evidence="5">
    <location>
        <begin position="206"/>
        <end position="238"/>
    </location>
</feature>
<dbReference type="GeneID" id="59352968"/>